<dbReference type="PANTHER" id="PTHR31118:SF32">
    <property type="entry name" value="KYNURENINE FORMAMIDASE"/>
    <property type="match status" value="1"/>
</dbReference>
<comment type="function">
    <text evidence="1 7">Catalyzes the hydrolysis of N-formyl-L-kynurenine to L-kynurenine, the second step in the kynurenine pathway of tryptophan degradation.</text>
</comment>
<feature type="binding site" evidence="7">
    <location>
        <position position="48"/>
    </location>
    <ligand>
        <name>Zn(2+)</name>
        <dbReference type="ChEBI" id="CHEBI:29105"/>
        <label>1</label>
    </ligand>
</feature>
<reference evidence="8 9" key="1">
    <citation type="submission" date="2023-02" db="EMBL/GenBank/DDBJ databases">
        <title>Oceanobacillus kimchii IFOP_LL358 isolated form Alexandrium catenella lab strain.</title>
        <authorList>
            <person name="Gajardo G."/>
            <person name="Ueki S."/>
            <person name="Maruyama F."/>
        </authorList>
    </citation>
    <scope>NUCLEOTIDE SEQUENCE [LARGE SCALE GENOMIC DNA]</scope>
    <source>
        <strain evidence="8 9">IFOP_LL358</strain>
    </source>
</reference>
<comment type="catalytic activity">
    <reaction evidence="6 7">
        <text>N-formyl-L-kynurenine + H2O = L-kynurenine + formate + H(+)</text>
        <dbReference type="Rhea" id="RHEA:13009"/>
        <dbReference type="ChEBI" id="CHEBI:15377"/>
        <dbReference type="ChEBI" id="CHEBI:15378"/>
        <dbReference type="ChEBI" id="CHEBI:15740"/>
        <dbReference type="ChEBI" id="CHEBI:57959"/>
        <dbReference type="ChEBI" id="CHEBI:58629"/>
        <dbReference type="EC" id="3.5.1.9"/>
    </reaction>
</comment>
<evidence type="ECO:0000256" key="3">
    <source>
        <dbReference type="ARBA" id="ARBA00022801"/>
    </source>
</evidence>
<sequence>MGVWIDISQPINNNLACWPGDQSFHFHTPVTKEMTGSVNIGRIKTSTHVGTHADAPYHFMEDGKRILDLEIDRYIGPCKVIDLSAFDEINETALKSKVKEDTERLLIRTSLPNNPEQFPTDVTPITADGAAYMHFLGVKLVGVDTPSVDPLSSKELVGHHALFKYDINILENVMLDQVVEGDYEMIALPLPLQDADGSLVRAVIKPINGGNHDAK</sequence>
<keyword evidence="9" id="KW-1185">Reference proteome</keyword>
<dbReference type="NCBIfam" id="TIGR03035">
    <property type="entry name" value="trp_arylform"/>
    <property type="match status" value="1"/>
</dbReference>
<dbReference type="Pfam" id="PF04199">
    <property type="entry name" value="Cyclase"/>
    <property type="match status" value="1"/>
</dbReference>
<feature type="binding site" evidence="7">
    <location>
        <position position="171"/>
    </location>
    <ligand>
        <name>Zn(2+)</name>
        <dbReference type="ChEBI" id="CHEBI:29105"/>
        <label>1</label>
    </ligand>
</feature>
<protein>
    <recommendedName>
        <fullName evidence="7">Kynurenine formamidase</fullName>
        <shortName evidence="7">KFA</shortName>
        <shortName evidence="7">KFase</shortName>
        <ecNumber evidence="7">3.5.1.9</ecNumber>
    </recommendedName>
    <alternativeName>
        <fullName evidence="7">Arylformamidase</fullName>
    </alternativeName>
    <alternativeName>
        <fullName evidence="7">N-formylkynurenine formamidase</fullName>
        <shortName evidence="7">FKF</shortName>
    </alternativeName>
</protein>
<evidence type="ECO:0000256" key="1">
    <source>
        <dbReference type="ARBA" id="ARBA00002204"/>
    </source>
</evidence>
<feature type="binding site" evidence="7">
    <location>
        <position position="159"/>
    </location>
    <ligand>
        <name>Zn(2+)</name>
        <dbReference type="ChEBI" id="CHEBI:29105"/>
        <label>2</label>
    </ligand>
</feature>
<dbReference type="HAMAP" id="MF_01969">
    <property type="entry name" value="KynB"/>
    <property type="match status" value="1"/>
</dbReference>
<feature type="binding site" evidence="7">
    <location>
        <position position="52"/>
    </location>
    <ligand>
        <name>Zn(2+)</name>
        <dbReference type="ChEBI" id="CHEBI:29105"/>
        <label>1</label>
    </ligand>
</feature>
<dbReference type="InterPro" id="IPR007325">
    <property type="entry name" value="KFase/CYL"/>
</dbReference>
<feature type="binding site" evidence="7">
    <location>
        <position position="171"/>
    </location>
    <ligand>
        <name>Zn(2+)</name>
        <dbReference type="ChEBI" id="CHEBI:29105"/>
        <label>2</label>
    </ligand>
</feature>
<proteinExistence type="inferred from homology"/>
<keyword evidence="5 7" id="KW-0823">Tryptophan catabolism</keyword>
<evidence type="ECO:0000256" key="4">
    <source>
        <dbReference type="ARBA" id="ARBA00022833"/>
    </source>
</evidence>
<dbReference type="Proteomes" id="UP001275436">
    <property type="component" value="Unassembled WGS sequence"/>
</dbReference>
<comment type="similarity">
    <text evidence="7">Belongs to the Cyclase 1 superfamily. KynB family.</text>
</comment>
<dbReference type="InterPro" id="IPR017484">
    <property type="entry name" value="Kynurenine_formamidase_bac"/>
</dbReference>
<feature type="active site" description="Proton donor/acceptor" evidence="7">
    <location>
        <position position="58"/>
    </location>
</feature>
<feature type="binding site" evidence="7">
    <location>
        <position position="54"/>
    </location>
    <ligand>
        <name>Zn(2+)</name>
        <dbReference type="ChEBI" id="CHEBI:29105"/>
        <label>1</label>
    </ligand>
</feature>
<comment type="caution">
    <text evidence="8">The sequence shown here is derived from an EMBL/GenBank/DDBJ whole genome shotgun (WGS) entry which is preliminary data.</text>
</comment>
<dbReference type="RefSeq" id="WP_017795905.1">
    <property type="nucleotide sequence ID" value="NZ_BSKO01000001.1"/>
</dbReference>
<keyword evidence="4 7" id="KW-0862">Zinc</keyword>
<gene>
    <name evidence="7 8" type="primary">kynB</name>
    <name evidence="8" type="ORF">MACH08_09970</name>
</gene>
<dbReference type="PANTHER" id="PTHR31118">
    <property type="entry name" value="CYCLASE-LIKE PROTEIN 2"/>
    <property type="match status" value="1"/>
</dbReference>
<accession>A0ABQ5TEF2</accession>
<evidence type="ECO:0000256" key="5">
    <source>
        <dbReference type="ARBA" id="ARBA00023079"/>
    </source>
</evidence>
<dbReference type="SUPFAM" id="SSF102198">
    <property type="entry name" value="Putative cyclase"/>
    <property type="match status" value="1"/>
</dbReference>
<name>A0ABQ5TEF2_9BACI</name>
<feature type="binding site" evidence="7">
    <location>
        <position position="54"/>
    </location>
    <ligand>
        <name>Zn(2+)</name>
        <dbReference type="ChEBI" id="CHEBI:29105"/>
        <label>2</label>
    </ligand>
</feature>
<keyword evidence="2 7" id="KW-0479">Metal-binding</keyword>
<keyword evidence="3 7" id="KW-0378">Hydrolase</keyword>
<comment type="pathway">
    <text evidence="7">Amino-acid degradation; L-tryptophan degradation via kynurenine pathway; L-kynurenine from L-tryptophan: step 2/2.</text>
</comment>
<evidence type="ECO:0000256" key="2">
    <source>
        <dbReference type="ARBA" id="ARBA00022723"/>
    </source>
</evidence>
<dbReference type="Gene3D" id="3.50.30.50">
    <property type="entry name" value="Putative cyclase"/>
    <property type="match status" value="1"/>
</dbReference>
<dbReference type="EMBL" id="BSKO01000001">
    <property type="protein sequence ID" value="GLO65213.1"/>
    <property type="molecule type" value="Genomic_DNA"/>
</dbReference>
<evidence type="ECO:0000313" key="8">
    <source>
        <dbReference type="EMBL" id="GLO65213.1"/>
    </source>
</evidence>
<organism evidence="8 9">
    <name type="scientific">Oceanobacillus kimchii</name>
    <dbReference type="NCBI Taxonomy" id="746691"/>
    <lineage>
        <taxon>Bacteria</taxon>
        <taxon>Bacillati</taxon>
        <taxon>Bacillota</taxon>
        <taxon>Bacilli</taxon>
        <taxon>Bacillales</taxon>
        <taxon>Bacillaceae</taxon>
        <taxon>Oceanobacillus</taxon>
    </lineage>
</organism>
<dbReference type="InterPro" id="IPR037175">
    <property type="entry name" value="KFase_sf"/>
</dbReference>
<dbReference type="EC" id="3.5.1.9" evidence="7"/>
<comment type="subunit">
    <text evidence="7">Homodimer.</text>
</comment>
<evidence type="ECO:0000256" key="7">
    <source>
        <dbReference type="HAMAP-Rule" id="MF_01969"/>
    </source>
</evidence>
<evidence type="ECO:0000256" key="6">
    <source>
        <dbReference type="ARBA" id="ARBA00048496"/>
    </source>
</evidence>
<evidence type="ECO:0000313" key="9">
    <source>
        <dbReference type="Proteomes" id="UP001275436"/>
    </source>
</evidence>
<comment type="cofactor">
    <cofactor evidence="7">
        <name>Zn(2+)</name>
        <dbReference type="ChEBI" id="CHEBI:29105"/>
    </cofactor>
    <text evidence="7">Binds 2 zinc ions per subunit.</text>
</comment>
<feature type="binding site" evidence="7">
    <location>
        <position position="18"/>
    </location>
    <ligand>
        <name>substrate</name>
    </ligand>
</feature>